<dbReference type="Gene3D" id="1.50.10.100">
    <property type="entry name" value="Chondroitin AC/alginate lyase"/>
    <property type="match status" value="1"/>
</dbReference>
<dbReference type="Pfam" id="PF16889">
    <property type="entry name" value="Hepar_II_III_N"/>
    <property type="match status" value="1"/>
</dbReference>
<dbReference type="Gene3D" id="2.70.98.70">
    <property type="match status" value="1"/>
</dbReference>
<keyword evidence="3" id="KW-0574">Periplasm</keyword>
<evidence type="ECO:0000313" key="8">
    <source>
        <dbReference type="Proteomes" id="UP000320496"/>
    </source>
</evidence>
<dbReference type="KEGG" id="mri:Mal4_44200"/>
<reference evidence="7 8" key="1">
    <citation type="submission" date="2019-02" db="EMBL/GenBank/DDBJ databases">
        <title>Deep-cultivation of Planctomycetes and their phenomic and genomic characterization uncovers novel biology.</title>
        <authorList>
            <person name="Wiegand S."/>
            <person name="Jogler M."/>
            <person name="Boedeker C."/>
            <person name="Pinto D."/>
            <person name="Vollmers J."/>
            <person name="Rivas-Marin E."/>
            <person name="Kohn T."/>
            <person name="Peeters S.H."/>
            <person name="Heuer A."/>
            <person name="Rast P."/>
            <person name="Oberbeckmann S."/>
            <person name="Bunk B."/>
            <person name="Jeske O."/>
            <person name="Meyerdierks A."/>
            <person name="Storesund J.E."/>
            <person name="Kallscheuer N."/>
            <person name="Luecker S."/>
            <person name="Lage O.M."/>
            <person name="Pohl T."/>
            <person name="Merkel B.J."/>
            <person name="Hornburger P."/>
            <person name="Mueller R.-W."/>
            <person name="Bruemmer F."/>
            <person name="Labrenz M."/>
            <person name="Spormann A.M."/>
            <person name="Op den Camp H."/>
            <person name="Overmann J."/>
            <person name="Amann R."/>
            <person name="Jetten M.S.M."/>
            <person name="Mascher T."/>
            <person name="Medema M.H."/>
            <person name="Devos D.P."/>
            <person name="Kaster A.-K."/>
            <person name="Ovreas L."/>
            <person name="Rohde M."/>
            <person name="Galperin M.Y."/>
            <person name="Jogler C."/>
        </authorList>
    </citation>
    <scope>NUCLEOTIDE SEQUENCE [LARGE SCALE GENOMIC DNA]</scope>
    <source>
        <strain evidence="7 8">Mal4</strain>
    </source>
</reference>
<feature type="domain" description="Heparin-sulfate lyase N-terminal" evidence="6">
    <location>
        <begin position="94"/>
        <end position="323"/>
    </location>
</feature>
<protein>
    <submittedName>
        <fullName evidence="7">Heparin-sulfate lyase</fullName>
        <ecNumber evidence="7">4.2.2.8</ecNumber>
    </submittedName>
</protein>
<dbReference type="InterPro" id="IPR031680">
    <property type="entry name" value="Hepar_II_III_N"/>
</dbReference>
<evidence type="ECO:0000256" key="3">
    <source>
        <dbReference type="ARBA" id="ARBA00022764"/>
    </source>
</evidence>
<dbReference type="InterPro" id="IPR012480">
    <property type="entry name" value="Hepar_II_III_C"/>
</dbReference>
<name>A0A517ZC36_9PLAN</name>
<dbReference type="RefSeq" id="WP_145371188.1">
    <property type="nucleotide sequence ID" value="NZ_CP036275.1"/>
</dbReference>
<dbReference type="GO" id="GO:0015021">
    <property type="term" value="F:heparin-sulfate lyase activity"/>
    <property type="evidence" value="ECO:0007669"/>
    <property type="project" value="UniProtKB-EC"/>
</dbReference>
<evidence type="ECO:0000256" key="4">
    <source>
        <dbReference type="ARBA" id="ARBA00023239"/>
    </source>
</evidence>
<evidence type="ECO:0000313" key="7">
    <source>
        <dbReference type="EMBL" id="QDU40066.1"/>
    </source>
</evidence>
<comment type="subcellular location">
    <subcellularLocation>
        <location evidence="1">Periplasm</location>
    </subcellularLocation>
</comment>
<dbReference type="GO" id="GO:0042597">
    <property type="term" value="C:periplasmic space"/>
    <property type="evidence" value="ECO:0007669"/>
    <property type="project" value="UniProtKB-SubCell"/>
</dbReference>
<evidence type="ECO:0000259" key="5">
    <source>
        <dbReference type="Pfam" id="PF07940"/>
    </source>
</evidence>
<dbReference type="SUPFAM" id="SSF48230">
    <property type="entry name" value="Chondroitin AC/alginate lyase"/>
    <property type="match status" value="1"/>
</dbReference>
<dbReference type="OrthoDB" id="7335480at2"/>
<organism evidence="7 8">
    <name type="scientific">Maioricimonas rarisocia</name>
    <dbReference type="NCBI Taxonomy" id="2528026"/>
    <lineage>
        <taxon>Bacteria</taxon>
        <taxon>Pseudomonadati</taxon>
        <taxon>Planctomycetota</taxon>
        <taxon>Planctomycetia</taxon>
        <taxon>Planctomycetales</taxon>
        <taxon>Planctomycetaceae</taxon>
        <taxon>Maioricimonas</taxon>
    </lineage>
</organism>
<dbReference type="InterPro" id="IPR008929">
    <property type="entry name" value="Chondroitin_lyas"/>
</dbReference>
<dbReference type="AlphaFoldDB" id="A0A517ZC36"/>
<sequence length="587" mass="66605">MNLHQLPRTFRTVRHLKWSQVACRVQRMAERRLPWANRVPRPKSSAWRGSIAWETLPAVPLFETPEQSPQELLDDLEQGQFRHLNQSKSIGRSPADWQLGPRDRDRLWTVTLHYHRWAFDLAGLVVAGGAESARAESLLVDWLSDWIRSCPVTDPAARHLAWNAYAIATRIGWWVRSLTLLGRGFIDRHPDFAPRMLASLRQQARFLEDNIEWDLRANHLMRDFVGLAWAGRVFPGHHAENWLTMAGDGAVAQADEQILSDGGHFERSPLYHLQIMDDLIAVRSLVDDVETRARLDAAWQQMATFAQWMRHPDGGLPQFNDSAAFGHGTPERMFEIGRTLGLGDFRSMPGGARHFEETGFVAWHGPRWTVFFDVGPVGPDYQPGHAHADTLTIEASVNGRRLFVDPGTCAYDHDERREYDRSTAAHNTVCIDGQNSSEVWHIFRVGHRALPLDVDVQFAPGAMRACGSHDGYDRLPGCPRHSRTVCVEDNGELTVTDRIDGRGEHVVEGGFLLAPEWEACPIDDGWELTDGTQRLHLLVSADAALQRTIERRPWHPEYGREVQTTRLTWRHQGAVPLQVECRVVDVD</sequence>
<accession>A0A517ZC36</accession>
<dbReference type="PANTHER" id="PTHR39210">
    <property type="entry name" value="HEPARIN-SULFATE LYASE"/>
    <property type="match status" value="1"/>
</dbReference>
<evidence type="ECO:0000256" key="2">
    <source>
        <dbReference type="ARBA" id="ARBA00022729"/>
    </source>
</evidence>
<dbReference type="EC" id="4.2.2.8" evidence="7"/>
<dbReference type="Proteomes" id="UP000320496">
    <property type="component" value="Chromosome"/>
</dbReference>
<evidence type="ECO:0000256" key="1">
    <source>
        <dbReference type="ARBA" id="ARBA00004418"/>
    </source>
</evidence>
<keyword evidence="8" id="KW-1185">Reference proteome</keyword>
<proteinExistence type="predicted"/>
<feature type="domain" description="Heparinase II/III-like C-terminal" evidence="5">
    <location>
        <begin position="349"/>
        <end position="568"/>
    </location>
</feature>
<keyword evidence="2" id="KW-0732">Signal</keyword>
<dbReference type="Pfam" id="PF07940">
    <property type="entry name" value="Hepar_II_III_C"/>
    <property type="match status" value="1"/>
</dbReference>
<gene>
    <name evidence="7" type="primary">hepC_2</name>
    <name evidence="7" type="ORF">Mal4_44200</name>
</gene>
<keyword evidence="4 7" id="KW-0456">Lyase</keyword>
<evidence type="ECO:0000259" key="6">
    <source>
        <dbReference type="Pfam" id="PF16889"/>
    </source>
</evidence>
<dbReference type="PANTHER" id="PTHR39210:SF1">
    <property type="entry name" value="HEPARIN-SULFATE LYASE"/>
    <property type="match status" value="1"/>
</dbReference>
<dbReference type="EMBL" id="CP036275">
    <property type="protein sequence ID" value="QDU40066.1"/>
    <property type="molecule type" value="Genomic_DNA"/>
</dbReference>